<dbReference type="OrthoDB" id="1493153at2"/>
<organism evidence="2 3">
    <name type="scientific">Filimonas lacunae</name>
    <dbReference type="NCBI Taxonomy" id="477680"/>
    <lineage>
        <taxon>Bacteria</taxon>
        <taxon>Pseudomonadati</taxon>
        <taxon>Bacteroidota</taxon>
        <taxon>Chitinophagia</taxon>
        <taxon>Chitinophagales</taxon>
        <taxon>Chitinophagaceae</taxon>
        <taxon>Filimonas</taxon>
    </lineage>
</organism>
<name>A0A173MIP1_9BACT</name>
<evidence type="ECO:0000313" key="3">
    <source>
        <dbReference type="Proteomes" id="UP000186917"/>
    </source>
</evidence>
<dbReference type="Proteomes" id="UP000186917">
    <property type="component" value="Unassembled WGS sequence"/>
</dbReference>
<dbReference type="STRING" id="477680.SAMN05421788_10242"/>
<accession>A0A173MIP1</accession>
<proteinExistence type="predicted"/>
<keyword evidence="1" id="KW-1133">Transmembrane helix</keyword>
<feature type="transmembrane region" description="Helical" evidence="1">
    <location>
        <begin position="57"/>
        <end position="76"/>
    </location>
</feature>
<dbReference type="AlphaFoldDB" id="A0A173MIP1"/>
<evidence type="ECO:0000313" key="2">
    <source>
        <dbReference type="EMBL" id="SIS91155.1"/>
    </source>
</evidence>
<keyword evidence="1" id="KW-0812">Transmembrane</keyword>
<dbReference type="KEGG" id="fln:FLA_3359"/>
<reference evidence="3" key="1">
    <citation type="submission" date="2017-01" db="EMBL/GenBank/DDBJ databases">
        <authorList>
            <person name="Varghese N."/>
            <person name="Submissions S."/>
        </authorList>
    </citation>
    <scope>NUCLEOTIDE SEQUENCE [LARGE SCALE GENOMIC DNA]</scope>
    <source>
        <strain evidence="3">DSM 21054</strain>
    </source>
</reference>
<gene>
    <name evidence="2" type="ORF">SAMN05421788_10242</name>
</gene>
<feature type="transmembrane region" description="Helical" evidence="1">
    <location>
        <begin position="32"/>
        <end position="51"/>
    </location>
</feature>
<dbReference type="EMBL" id="FTOR01000002">
    <property type="protein sequence ID" value="SIS91155.1"/>
    <property type="molecule type" value="Genomic_DNA"/>
</dbReference>
<sequence>MKLERALEEKELKTLDDKLQHNNRLLRRMVRFLWVWISLALVIGGIVFFWMKNRNEVYLLGTTVVLYIGIGVWVAGKDYGALRKANKSIEYLKSNNRVTVVSVRADKYYELKEQEDEGVFYLFQLEEDKVLSFGGQEFYPNSQFPNDQFDIVEARGLYNEVLLLEIYTYGSKIAPLLVLEGQQKWDVLSSGQYPDPYQMTIVNGKVEDFI</sequence>
<dbReference type="RefSeq" id="WP_076377520.1">
    <property type="nucleotide sequence ID" value="NZ_AP017422.1"/>
</dbReference>
<evidence type="ECO:0000256" key="1">
    <source>
        <dbReference type="SAM" id="Phobius"/>
    </source>
</evidence>
<keyword evidence="1" id="KW-0472">Membrane</keyword>
<protein>
    <submittedName>
        <fullName evidence="2">Uncharacterized protein</fullName>
    </submittedName>
</protein>
<keyword evidence="3" id="KW-1185">Reference proteome</keyword>